<keyword evidence="11" id="KW-1185">Reference proteome</keyword>
<dbReference type="PANTHER" id="PTHR34582:SF5">
    <property type="entry name" value="UPF0702 TRANSMEMBRANE PROTEIN YETF"/>
    <property type="match status" value="1"/>
</dbReference>
<dbReference type="InterPro" id="IPR048454">
    <property type="entry name" value="YetF_N"/>
</dbReference>
<dbReference type="InterPro" id="IPR007353">
    <property type="entry name" value="DUF421"/>
</dbReference>
<evidence type="ECO:0000256" key="4">
    <source>
        <dbReference type="ARBA" id="ARBA00022692"/>
    </source>
</evidence>
<dbReference type="AlphaFoldDB" id="A0A168JMN3"/>
<evidence type="ECO:0000259" key="8">
    <source>
        <dbReference type="Pfam" id="PF04239"/>
    </source>
</evidence>
<dbReference type="Pfam" id="PF20730">
    <property type="entry name" value="YetF_N"/>
    <property type="match status" value="1"/>
</dbReference>
<evidence type="ECO:0000259" key="9">
    <source>
        <dbReference type="Pfam" id="PF20730"/>
    </source>
</evidence>
<dbReference type="Pfam" id="PF04239">
    <property type="entry name" value="DUF421"/>
    <property type="match status" value="1"/>
</dbReference>
<feature type="domain" description="YetF-like N-terminal transmembrane" evidence="9">
    <location>
        <begin position="14"/>
        <end position="84"/>
    </location>
</feature>
<organism evidence="10 11">
    <name type="scientific">Paenibacillus glacialis</name>
    <dbReference type="NCBI Taxonomy" id="494026"/>
    <lineage>
        <taxon>Bacteria</taxon>
        <taxon>Bacillati</taxon>
        <taxon>Bacillota</taxon>
        <taxon>Bacilli</taxon>
        <taxon>Bacillales</taxon>
        <taxon>Paenibacillaceae</taxon>
        <taxon>Paenibacillus</taxon>
    </lineage>
</organism>
<dbReference type="PANTHER" id="PTHR34582">
    <property type="entry name" value="UPF0702 TRANSMEMBRANE PROTEIN YCAP"/>
    <property type="match status" value="1"/>
</dbReference>
<name>A0A168JMN3_9BACL</name>
<evidence type="ECO:0000256" key="3">
    <source>
        <dbReference type="ARBA" id="ARBA00022475"/>
    </source>
</evidence>
<dbReference type="EMBL" id="LVJH01000034">
    <property type="protein sequence ID" value="OAB40844.1"/>
    <property type="molecule type" value="Genomic_DNA"/>
</dbReference>
<evidence type="ECO:0000256" key="1">
    <source>
        <dbReference type="ARBA" id="ARBA00004651"/>
    </source>
</evidence>
<dbReference type="InterPro" id="IPR023090">
    <property type="entry name" value="UPF0702_alpha/beta_dom_sf"/>
</dbReference>
<evidence type="ECO:0000256" key="6">
    <source>
        <dbReference type="ARBA" id="ARBA00023136"/>
    </source>
</evidence>
<evidence type="ECO:0008006" key="12">
    <source>
        <dbReference type="Google" id="ProtNLM"/>
    </source>
</evidence>
<dbReference type="GO" id="GO:0005886">
    <property type="term" value="C:plasma membrane"/>
    <property type="evidence" value="ECO:0007669"/>
    <property type="project" value="UniProtKB-SubCell"/>
</dbReference>
<accession>A0A168JMN3</accession>
<sequence>MDFLKSQDSLTTLEWIFRAIISFIFLLLATKLMGQRSISQLRFLDFIIALTLGNIIAHPLSDEKLGLKGSVITTLVLIILYVTATWLSLRWPLFKRYLDPSPITLIKNGQIHFQNLSKARISIDFLFSELRKEKVENIEKVSLAVWEPGGTISIFINTQYQPLTPADMKLKTQPFSLTRPIIVEGIPDLSLLKEFGKDASWLKKKIAPTYTDIRDCVLATIDDNENVRVYADPSGTNIVVHYS</sequence>
<evidence type="ECO:0000313" key="11">
    <source>
        <dbReference type="Proteomes" id="UP000076967"/>
    </source>
</evidence>
<proteinExistence type="inferred from homology"/>
<keyword evidence="6 7" id="KW-0472">Membrane</keyword>
<feature type="transmembrane region" description="Helical" evidence="7">
    <location>
        <begin position="15"/>
        <end position="34"/>
    </location>
</feature>
<comment type="similarity">
    <text evidence="2">Belongs to the UPF0702 family.</text>
</comment>
<dbReference type="Proteomes" id="UP000076967">
    <property type="component" value="Unassembled WGS sequence"/>
</dbReference>
<evidence type="ECO:0000256" key="5">
    <source>
        <dbReference type="ARBA" id="ARBA00022989"/>
    </source>
</evidence>
<keyword evidence="4 7" id="KW-0812">Transmembrane</keyword>
<comment type="subcellular location">
    <subcellularLocation>
        <location evidence="1">Cell membrane</location>
        <topology evidence="1">Multi-pass membrane protein</topology>
    </subcellularLocation>
</comment>
<feature type="transmembrane region" description="Helical" evidence="7">
    <location>
        <begin position="67"/>
        <end position="89"/>
    </location>
</feature>
<keyword evidence="3" id="KW-1003">Cell membrane</keyword>
<evidence type="ECO:0000256" key="7">
    <source>
        <dbReference type="SAM" id="Phobius"/>
    </source>
</evidence>
<dbReference type="OrthoDB" id="1899680at2"/>
<evidence type="ECO:0000313" key="10">
    <source>
        <dbReference type="EMBL" id="OAB40844.1"/>
    </source>
</evidence>
<dbReference type="STRING" id="494026.PGLA_17915"/>
<protein>
    <recommendedName>
        <fullName evidence="12">DUF421 domain-containing protein</fullName>
    </recommendedName>
</protein>
<feature type="domain" description="YetF C-terminal" evidence="8">
    <location>
        <begin position="90"/>
        <end position="221"/>
    </location>
</feature>
<reference evidence="10 11" key="1">
    <citation type="submission" date="2016-03" db="EMBL/GenBank/DDBJ databases">
        <title>Draft genome sequence of Paenibacillus glacialis DSM 22343.</title>
        <authorList>
            <person name="Shin S.-K."/>
            <person name="Yi H."/>
        </authorList>
    </citation>
    <scope>NUCLEOTIDE SEQUENCE [LARGE SCALE GENOMIC DNA]</scope>
    <source>
        <strain evidence="10 11">DSM 22343</strain>
    </source>
</reference>
<feature type="transmembrane region" description="Helical" evidence="7">
    <location>
        <begin position="41"/>
        <end position="61"/>
    </location>
</feature>
<comment type="caution">
    <text evidence="10">The sequence shown here is derived from an EMBL/GenBank/DDBJ whole genome shotgun (WGS) entry which is preliminary data.</text>
</comment>
<dbReference type="RefSeq" id="WP_068535471.1">
    <property type="nucleotide sequence ID" value="NZ_LVJH01000034.1"/>
</dbReference>
<evidence type="ECO:0000256" key="2">
    <source>
        <dbReference type="ARBA" id="ARBA00006448"/>
    </source>
</evidence>
<keyword evidence="5 7" id="KW-1133">Transmembrane helix</keyword>
<dbReference type="Gene3D" id="3.30.240.20">
    <property type="entry name" value="bsu07140 like domains"/>
    <property type="match status" value="1"/>
</dbReference>
<gene>
    <name evidence="10" type="ORF">PGLA_17915</name>
</gene>